<keyword evidence="2" id="KW-1185">Reference proteome</keyword>
<dbReference type="Proteomes" id="UP001162483">
    <property type="component" value="Unassembled WGS sequence"/>
</dbReference>
<sequence>METAAMGGRTGTYDTTLDLASMRRRYSGPPWQITAWQQAMRRPMTKVAAVWET</sequence>
<protein>
    <submittedName>
        <fullName evidence="1">Uncharacterized protein</fullName>
    </submittedName>
</protein>
<evidence type="ECO:0000313" key="1">
    <source>
        <dbReference type="EMBL" id="CAI9583063.1"/>
    </source>
</evidence>
<name>A0ABN9EEE0_9NEOB</name>
<dbReference type="EMBL" id="CATNWA010015408">
    <property type="protein sequence ID" value="CAI9583063.1"/>
    <property type="molecule type" value="Genomic_DNA"/>
</dbReference>
<evidence type="ECO:0000313" key="2">
    <source>
        <dbReference type="Proteomes" id="UP001162483"/>
    </source>
</evidence>
<proteinExistence type="predicted"/>
<organism evidence="1 2">
    <name type="scientific">Staurois parvus</name>
    <dbReference type="NCBI Taxonomy" id="386267"/>
    <lineage>
        <taxon>Eukaryota</taxon>
        <taxon>Metazoa</taxon>
        <taxon>Chordata</taxon>
        <taxon>Craniata</taxon>
        <taxon>Vertebrata</taxon>
        <taxon>Euteleostomi</taxon>
        <taxon>Amphibia</taxon>
        <taxon>Batrachia</taxon>
        <taxon>Anura</taxon>
        <taxon>Neobatrachia</taxon>
        <taxon>Ranoidea</taxon>
        <taxon>Ranidae</taxon>
        <taxon>Staurois</taxon>
    </lineage>
</organism>
<gene>
    <name evidence="1" type="ORF">SPARVUS_LOCUS9752913</name>
</gene>
<reference evidence="1" key="1">
    <citation type="submission" date="2023-05" db="EMBL/GenBank/DDBJ databases">
        <authorList>
            <person name="Stuckert A."/>
        </authorList>
    </citation>
    <scope>NUCLEOTIDE SEQUENCE</scope>
</reference>
<comment type="caution">
    <text evidence="1">The sequence shown here is derived from an EMBL/GenBank/DDBJ whole genome shotgun (WGS) entry which is preliminary data.</text>
</comment>
<accession>A0ABN9EEE0</accession>